<dbReference type="Pfam" id="PF00496">
    <property type="entry name" value="SBP_bac_5"/>
    <property type="match status" value="1"/>
</dbReference>
<dbReference type="GO" id="GO:0015833">
    <property type="term" value="P:peptide transport"/>
    <property type="evidence" value="ECO:0007669"/>
    <property type="project" value="TreeGrafter"/>
</dbReference>
<dbReference type="Gene3D" id="3.10.105.10">
    <property type="entry name" value="Dipeptide-binding Protein, Domain 3"/>
    <property type="match status" value="1"/>
</dbReference>
<keyword evidence="1" id="KW-0732">Signal</keyword>
<dbReference type="Proteomes" id="UP000186785">
    <property type="component" value="Unassembled WGS sequence"/>
</dbReference>
<dbReference type="Gene3D" id="3.90.76.10">
    <property type="entry name" value="Dipeptide-binding Protein, Domain 1"/>
    <property type="match status" value="1"/>
</dbReference>
<name>A0A1Q5PKZ1_9ACTO</name>
<keyword evidence="4" id="KW-1185">Reference proteome</keyword>
<evidence type="ECO:0000313" key="4">
    <source>
        <dbReference type="Proteomes" id="UP000186785"/>
    </source>
</evidence>
<organism evidence="3 4">
    <name type="scientific">Boudabousia liubingyangii</name>
    <dbReference type="NCBI Taxonomy" id="1921764"/>
    <lineage>
        <taxon>Bacteria</taxon>
        <taxon>Bacillati</taxon>
        <taxon>Actinomycetota</taxon>
        <taxon>Actinomycetes</taxon>
        <taxon>Actinomycetales</taxon>
        <taxon>Actinomycetaceae</taxon>
        <taxon>Boudabousia</taxon>
    </lineage>
</organism>
<dbReference type="PROSITE" id="PS51257">
    <property type="entry name" value="PROKAR_LIPOPROTEIN"/>
    <property type="match status" value="1"/>
</dbReference>
<dbReference type="Gene3D" id="3.40.190.10">
    <property type="entry name" value="Periplasmic binding protein-like II"/>
    <property type="match status" value="1"/>
</dbReference>
<dbReference type="EMBL" id="MQSV01000004">
    <property type="protein sequence ID" value="OKL47309.1"/>
    <property type="molecule type" value="Genomic_DNA"/>
</dbReference>
<dbReference type="PANTHER" id="PTHR30290">
    <property type="entry name" value="PERIPLASMIC BINDING COMPONENT OF ABC TRANSPORTER"/>
    <property type="match status" value="1"/>
</dbReference>
<dbReference type="CDD" id="cd08501">
    <property type="entry name" value="PBP2_Lpqw"/>
    <property type="match status" value="1"/>
</dbReference>
<comment type="caution">
    <text evidence="3">The sequence shown here is derived from an EMBL/GenBank/DDBJ whole genome shotgun (WGS) entry which is preliminary data.</text>
</comment>
<dbReference type="PANTHER" id="PTHR30290:SF65">
    <property type="entry name" value="MONOACYL PHOSPHATIDYLINOSITOL TETRAMANNOSIDE-BINDING PROTEIN LPQW-RELATED"/>
    <property type="match status" value="1"/>
</dbReference>
<feature type="signal peptide" evidence="1">
    <location>
        <begin position="1"/>
        <end position="25"/>
    </location>
</feature>
<evidence type="ECO:0000256" key="1">
    <source>
        <dbReference type="SAM" id="SignalP"/>
    </source>
</evidence>
<dbReference type="AlphaFoldDB" id="A0A1Q5PKZ1"/>
<evidence type="ECO:0000313" key="3">
    <source>
        <dbReference type="EMBL" id="OKL47309.1"/>
    </source>
</evidence>
<dbReference type="OrthoDB" id="7888869at2"/>
<protein>
    <recommendedName>
        <fullName evidence="2">Solute-binding protein family 5 domain-containing protein</fullName>
    </recommendedName>
</protein>
<dbReference type="InterPro" id="IPR000914">
    <property type="entry name" value="SBP_5_dom"/>
</dbReference>
<proteinExistence type="predicted"/>
<gene>
    <name evidence="3" type="ORF">BSR29_06770</name>
</gene>
<evidence type="ECO:0000259" key="2">
    <source>
        <dbReference type="Pfam" id="PF00496"/>
    </source>
</evidence>
<feature type="chain" id="PRO_5012705211" description="Solute-binding protein family 5 domain-containing protein" evidence="1">
    <location>
        <begin position="26"/>
        <end position="562"/>
    </location>
</feature>
<sequence>MRSFSKATIASIAALTLLLTGCSKAEVKSGIGSADKKATVTDMKSSDYLEASYDELKEGGELHLSIGGAINPQLNVGHADMDTGTSDLWPWTNPQIALFDKDSNWYANPNFISSVKSEVVDGKTVVTWDINPKATFNDGTPVDYRAFQGMFKAFNETNDEYAVADTDGYKDMESVERGKNDKQVIVTYKFQYPWWKKNFEFLIHPAATKDPKTFNEAYLENARPEWGAGPYKVESIDFKAGTLVLVKNEKWWGKPAKLDKVTFRALEPEAEVNAFLNNQLDAIGVGTQERLAKIKDMDNISQYTGVRIYQGMLELNGKSDVFTDKRVREAFFHSINRPKIVEIAFKGLNYTEPPLGSMLLFPFVKGYEDNVGKVGDYDPKKSEKLLKEAGWTKKDNYFQKDGKDLEVHIPQFPSSQNRKAQFGAIQAMAKEVGIKVVFDEHKPSEYPQILKNRNFDALITGFGSSNPFGIADTCQVYGSKSVLNKTGLFSQEIDDLCQKSIRSDDEATSIKFGNQAEKKALELAGILPLFSGPSVVATRKGLANMGAMGFVQVPKELIGWKK</sequence>
<dbReference type="SUPFAM" id="SSF53850">
    <property type="entry name" value="Periplasmic binding protein-like II"/>
    <property type="match status" value="1"/>
</dbReference>
<dbReference type="GO" id="GO:1904680">
    <property type="term" value="F:peptide transmembrane transporter activity"/>
    <property type="evidence" value="ECO:0007669"/>
    <property type="project" value="TreeGrafter"/>
</dbReference>
<accession>A0A1Q5PKZ1</accession>
<dbReference type="RefSeq" id="WP_073709541.1">
    <property type="nucleotide sequence ID" value="NZ_MQSU01000004.1"/>
</dbReference>
<dbReference type="STRING" id="1921764.BSR28_07510"/>
<feature type="domain" description="Solute-binding protein family 5" evidence="2">
    <location>
        <begin position="117"/>
        <end position="478"/>
    </location>
</feature>
<dbReference type="InterPro" id="IPR039424">
    <property type="entry name" value="SBP_5"/>
</dbReference>
<reference evidence="3 4" key="1">
    <citation type="submission" date="2016-11" db="EMBL/GenBank/DDBJ databases">
        <title>Actinomyces gypaetusis sp. nov. isolated from the vulture Gypaetus barbatus in Qinghai Tibet Plateau China.</title>
        <authorList>
            <person name="Meng X."/>
        </authorList>
    </citation>
    <scope>NUCLEOTIDE SEQUENCE [LARGE SCALE GENOMIC DNA]</scope>
    <source>
        <strain evidence="3 4">VUL4_2</strain>
    </source>
</reference>